<dbReference type="InterPro" id="IPR000626">
    <property type="entry name" value="Ubiquitin-like_dom"/>
</dbReference>
<evidence type="ECO:0000313" key="3">
    <source>
        <dbReference type="EMBL" id="KAK3047258.1"/>
    </source>
</evidence>
<organism evidence="3 4">
    <name type="scientific">Extremus antarcticus</name>
    <dbReference type="NCBI Taxonomy" id="702011"/>
    <lineage>
        <taxon>Eukaryota</taxon>
        <taxon>Fungi</taxon>
        <taxon>Dikarya</taxon>
        <taxon>Ascomycota</taxon>
        <taxon>Pezizomycotina</taxon>
        <taxon>Dothideomycetes</taxon>
        <taxon>Dothideomycetidae</taxon>
        <taxon>Mycosphaerellales</taxon>
        <taxon>Extremaceae</taxon>
        <taxon>Extremus</taxon>
    </lineage>
</organism>
<dbReference type="SUPFAM" id="SSF54236">
    <property type="entry name" value="Ubiquitin-like"/>
    <property type="match status" value="1"/>
</dbReference>
<dbReference type="Proteomes" id="UP001271007">
    <property type="component" value="Unassembled WGS sequence"/>
</dbReference>
<feature type="compositionally biased region" description="Polar residues" evidence="1">
    <location>
        <begin position="127"/>
        <end position="143"/>
    </location>
</feature>
<gene>
    <name evidence="3" type="ORF">LTR09_011358</name>
</gene>
<dbReference type="Gene3D" id="3.10.20.90">
    <property type="entry name" value="Phosphatidylinositol 3-kinase Catalytic Subunit, Chain A, domain 1"/>
    <property type="match status" value="1"/>
</dbReference>
<dbReference type="PROSITE" id="PS50053">
    <property type="entry name" value="UBIQUITIN_2"/>
    <property type="match status" value="1"/>
</dbReference>
<dbReference type="CDD" id="cd01763">
    <property type="entry name" value="Ubl_SUMO_like"/>
    <property type="match status" value="1"/>
</dbReference>
<sequence length="280" mass="29974">MSINLIINVPPGIKSISFTVAVSVTAGTSVDTTHANGHHQAAVHEQARETFPDSEPASDRVVTQQETTPQPETTQTEVTTQADFATQLDHTDAQSAEVRSADTRPPGNEDPAISRLRVRPPTHDDNGTQSAGQEETSAGTTAEANHGAGAVEGTEPEHQELSSSPELQYVTIFLHDMVEDNSQEVKIGHDSVFEEVIARFAEDMGLPLDGYELVLNGETVDGDETAGVLGLRNGDVLEIHHEKLMYDLLASLMRGQGESEASLPLDCIGGTADDLPGRFQ</sequence>
<dbReference type="InterPro" id="IPR029071">
    <property type="entry name" value="Ubiquitin-like_domsf"/>
</dbReference>
<proteinExistence type="predicted"/>
<feature type="region of interest" description="Disordered" evidence="1">
    <location>
        <begin position="92"/>
        <end position="145"/>
    </location>
</feature>
<dbReference type="EMBL" id="JAWDJX010000065">
    <property type="protein sequence ID" value="KAK3047258.1"/>
    <property type="molecule type" value="Genomic_DNA"/>
</dbReference>
<feature type="compositionally biased region" description="Low complexity" evidence="1">
    <location>
        <begin position="61"/>
        <end position="78"/>
    </location>
</feature>
<name>A0AAJ0D6C5_9PEZI</name>
<keyword evidence="4" id="KW-1185">Reference proteome</keyword>
<evidence type="ECO:0000256" key="1">
    <source>
        <dbReference type="SAM" id="MobiDB-lite"/>
    </source>
</evidence>
<feature type="region of interest" description="Disordered" evidence="1">
    <location>
        <begin position="31"/>
        <end position="78"/>
    </location>
</feature>
<reference evidence="3" key="1">
    <citation type="submission" date="2023-04" db="EMBL/GenBank/DDBJ databases">
        <title>Black Yeasts Isolated from many extreme environments.</title>
        <authorList>
            <person name="Coleine C."/>
            <person name="Stajich J.E."/>
            <person name="Selbmann L."/>
        </authorList>
    </citation>
    <scope>NUCLEOTIDE SEQUENCE</scope>
    <source>
        <strain evidence="3">CCFEE 5312</strain>
    </source>
</reference>
<dbReference type="AlphaFoldDB" id="A0AAJ0D6C5"/>
<comment type="caution">
    <text evidence="3">The sequence shown here is derived from an EMBL/GenBank/DDBJ whole genome shotgun (WGS) entry which is preliminary data.</text>
</comment>
<evidence type="ECO:0000313" key="4">
    <source>
        <dbReference type="Proteomes" id="UP001271007"/>
    </source>
</evidence>
<accession>A0AAJ0D6C5</accession>
<feature type="domain" description="Ubiquitin-like" evidence="2">
    <location>
        <begin position="170"/>
        <end position="239"/>
    </location>
</feature>
<evidence type="ECO:0000259" key="2">
    <source>
        <dbReference type="PROSITE" id="PS50053"/>
    </source>
</evidence>
<protein>
    <recommendedName>
        <fullName evidence="2">Ubiquitin-like domain-containing protein</fullName>
    </recommendedName>
</protein>